<evidence type="ECO:0000256" key="1">
    <source>
        <dbReference type="SAM" id="Phobius"/>
    </source>
</evidence>
<keyword evidence="1" id="KW-0812">Transmembrane</keyword>
<keyword evidence="1" id="KW-1133">Transmembrane helix</keyword>
<evidence type="ECO:0000313" key="3">
    <source>
        <dbReference type="Proteomes" id="UP000276133"/>
    </source>
</evidence>
<gene>
    <name evidence="2" type="ORF">BpHYR1_011596</name>
</gene>
<comment type="caution">
    <text evidence="2">The sequence shown here is derived from an EMBL/GenBank/DDBJ whole genome shotgun (WGS) entry which is preliminary data.</text>
</comment>
<sequence>MLCSPVRYCKKNYAFSLVSDAALMIIIICQKFTCLSVMLSVHNQIDYRSGHGRPFQKFNMVRLNNCLALTIKNKLLRLYLN</sequence>
<organism evidence="2 3">
    <name type="scientific">Brachionus plicatilis</name>
    <name type="common">Marine rotifer</name>
    <name type="synonym">Brachionus muelleri</name>
    <dbReference type="NCBI Taxonomy" id="10195"/>
    <lineage>
        <taxon>Eukaryota</taxon>
        <taxon>Metazoa</taxon>
        <taxon>Spiralia</taxon>
        <taxon>Gnathifera</taxon>
        <taxon>Rotifera</taxon>
        <taxon>Eurotatoria</taxon>
        <taxon>Monogononta</taxon>
        <taxon>Pseudotrocha</taxon>
        <taxon>Ploima</taxon>
        <taxon>Brachionidae</taxon>
        <taxon>Brachionus</taxon>
    </lineage>
</organism>
<keyword evidence="1" id="KW-0472">Membrane</keyword>
<reference evidence="2 3" key="1">
    <citation type="journal article" date="2018" name="Sci. Rep.">
        <title>Genomic signatures of local adaptation to the degree of environmental predictability in rotifers.</title>
        <authorList>
            <person name="Franch-Gras L."/>
            <person name="Hahn C."/>
            <person name="Garcia-Roger E.M."/>
            <person name="Carmona M.J."/>
            <person name="Serra M."/>
            <person name="Gomez A."/>
        </authorList>
    </citation>
    <scope>NUCLEOTIDE SEQUENCE [LARGE SCALE GENOMIC DNA]</scope>
    <source>
        <strain evidence="2">HYR1</strain>
    </source>
</reference>
<evidence type="ECO:0000313" key="2">
    <source>
        <dbReference type="EMBL" id="RNA30045.1"/>
    </source>
</evidence>
<accession>A0A3M7S347</accession>
<dbReference type="AlphaFoldDB" id="A0A3M7S347"/>
<protein>
    <submittedName>
        <fullName evidence="2">Uncharacterized protein</fullName>
    </submittedName>
</protein>
<proteinExistence type="predicted"/>
<dbReference type="Proteomes" id="UP000276133">
    <property type="component" value="Unassembled WGS sequence"/>
</dbReference>
<feature type="transmembrane region" description="Helical" evidence="1">
    <location>
        <begin position="21"/>
        <end position="41"/>
    </location>
</feature>
<name>A0A3M7S347_BRAPC</name>
<dbReference type="EMBL" id="REGN01002135">
    <property type="protein sequence ID" value="RNA30045.1"/>
    <property type="molecule type" value="Genomic_DNA"/>
</dbReference>
<keyword evidence="3" id="KW-1185">Reference proteome</keyword>